<protein>
    <submittedName>
        <fullName evidence="1">Uncharacterized protein</fullName>
    </submittedName>
</protein>
<gene>
    <name evidence="1" type="ORF">Sxan_56860</name>
</gene>
<keyword evidence="2" id="KW-1185">Reference proteome</keyword>
<organism evidence="1 2">
    <name type="scientific">Streptomyces xanthophaeus</name>
    <dbReference type="NCBI Taxonomy" id="67385"/>
    <lineage>
        <taxon>Bacteria</taxon>
        <taxon>Bacillati</taxon>
        <taxon>Actinomycetota</taxon>
        <taxon>Actinomycetes</taxon>
        <taxon>Kitasatosporales</taxon>
        <taxon>Streptomycetaceae</taxon>
        <taxon>Streptomyces</taxon>
    </lineage>
</organism>
<evidence type="ECO:0000313" key="2">
    <source>
        <dbReference type="Proteomes" id="UP000600026"/>
    </source>
</evidence>
<dbReference type="AlphaFoldDB" id="A0A919LHM3"/>
<dbReference type="EMBL" id="BNEE01000006">
    <property type="protein sequence ID" value="GHI88322.1"/>
    <property type="molecule type" value="Genomic_DNA"/>
</dbReference>
<accession>A0A919LHM3</accession>
<comment type="caution">
    <text evidence="1">The sequence shown here is derived from an EMBL/GenBank/DDBJ whole genome shotgun (WGS) entry which is preliminary data.</text>
</comment>
<dbReference type="Proteomes" id="UP000600026">
    <property type="component" value="Unassembled WGS sequence"/>
</dbReference>
<name>A0A919LHM3_9ACTN</name>
<proteinExistence type="predicted"/>
<evidence type="ECO:0000313" key="1">
    <source>
        <dbReference type="EMBL" id="GHI88322.1"/>
    </source>
</evidence>
<reference evidence="1" key="1">
    <citation type="submission" date="2020-09" db="EMBL/GenBank/DDBJ databases">
        <title>Whole genome shotgun sequence of Streptomyces xanthophaeus NBRC 12829.</title>
        <authorList>
            <person name="Komaki H."/>
            <person name="Tamura T."/>
        </authorList>
    </citation>
    <scope>NUCLEOTIDE SEQUENCE</scope>
    <source>
        <strain evidence="1">NBRC 12829</strain>
    </source>
</reference>
<sequence>MTPVTVPPRPRDVHELIRVLPDPEVLRDRCRALAALEVLMDGRYGRYFDYDPAWGPGTGAALMNDVAGAEYAILFTPDGVLGRGFDHESSMSPYTNEGMGLWPGLVDTLPEVFRPLLRDPAFCDDEVQVATVVFWRESADTAWRAGPVELPEPGDDGTAHLFHVLAAGTPEAYAAFAGRRHGREPDLDAVRRVWDLRPLTQAQVVAVNPAMTLALAAPGLLVTGYPVAPIT</sequence>